<dbReference type="InterPro" id="IPR051571">
    <property type="entry name" value="N-CoR_corepressor"/>
</dbReference>
<dbReference type="PANTHER" id="PTHR13992:SF39">
    <property type="entry name" value="SMRTER, ISOFORM G"/>
    <property type="match status" value="1"/>
</dbReference>
<feature type="region of interest" description="Disordered" evidence="1">
    <location>
        <begin position="1"/>
        <end position="490"/>
    </location>
</feature>
<feature type="region of interest" description="Disordered" evidence="1">
    <location>
        <begin position="718"/>
        <end position="762"/>
    </location>
</feature>
<feature type="compositionally biased region" description="Low complexity" evidence="1">
    <location>
        <begin position="2021"/>
        <end position="2036"/>
    </location>
</feature>
<feature type="compositionally biased region" description="Polar residues" evidence="1">
    <location>
        <begin position="1100"/>
        <end position="1110"/>
    </location>
</feature>
<feature type="compositionally biased region" description="Polar residues" evidence="1">
    <location>
        <begin position="279"/>
        <end position="288"/>
    </location>
</feature>
<dbReference type="GO" id="GO:0034967">
    <property type="term" value="C:Set3 complex"/>
    <property type="evidence" value="ECO:0007669"/>
    <property type="project" value="TreeGrafter"/>
</dbReference>
<dbReference type="GO" id="GO:0003677">
    <property type="term" value="F:DNA binding"/>
    <property type="evidence" value="ECO:0007669"/>
    <property type="project" value="UniProtKB-KW"/>
</dbReference>
<dbReference type="EMBL" id="JANBQB010000133">
    <property type="protein sequence ID" value="KAJ1981232.1"/>
    <property type="molecule type" value="Genomic_DNA"/>
</dbReference>
<feature type="compositionally biased region" description="Polar residues" evidence="1">
    <location>
        <begin position="172"/>
        <end position="184"/>
    </location>
</feature>
<dbReference type="CDD" id="cd00167">
    <property type="entry name" value="SANT"/>
    <property type="match status" value="3"/>
</dbReference>
<feature type="domain" description="SANT" evidence="3">
    <location>
        <begin position="1412"/>
        <end position="1463"/>
    </location>
</feature>
<feature type="compositionally biased region" description="Low complexity" evidence="1">
    <location>
        <begin position="1742"/>
        <end position="1761"/>
    </location>
</feature>
<dbReference type="InterPro" id="IPR017884">
    <property type="entry name" value="SANT_dom"/>
</dbReference>
<feature type="compositionally biased region" description="Basic and acidic residues" evidence="1">
    <location>
        <begin position="1129"/>
        <end position="1151"/>
    </location>
</feature>
<feature type="domain" description="SANT" evidence="3">
    <location>
        <begin position="836"/>
        <end position="887"/>
    </location>
</feature>
<keyword evidence="6" id="KW-1185">Reference proteome</keyword>
<dbReference type="PROSITE" id="PS51293">
    <property type="entry name" value="SANT"/>
    <property type="match status" value="3"/>
</dbReference>
<dbReference type="InterPro" id="IPR017930">
    <property type="entry name" value="Myb_dom"/>
</dbReference>
<feature type="compositionally biased region" description="Polar residues" evidence="1">
    <location>
        <begin position="393"/>
        <end position="409"/>
    </location>
</feature>
<feature type="compositionally biased region" description="Pro residues" evidence="1">
    <location>
        <begin position="1768"/>
        <end position="1777"/>
    </location>
</feature>
<evidence type="ECO:0000259" key="4">
    <source>
        <dbReference type="PROSITE" id="PS51294"/>
    </source>
</evidence>
<dbReference type="InterPro" id="IPR009057">
    <property type="entry name" value="Homeodomain-like_sf"/>
</dbReference>
<dbReference type="PROSITE" id="PS50090">
    <property type="entry name" value="MYB_LIKE"/>
    <property type="match status" value="1"/>
</dbReference>
<feature type="region of interest" description="Disordered" evidence="1">
    <location>
        <begin position="1548"/>
        <end position="1578"/>
    </location>
</feature>
<feature type="domain" description="HTH myb-type" evidence="4">
    <location>
        <begin position="1417"/>
        <end position="1463"/>
    </location>
</feature>
<feature type="compositionally biased region" description="Polar residues" evidence="1">
    <location>
        <begin position="1842"/>
        <end position="1857"/>
    </location>
</feature>
<feature type="compositionally biased region" description="Polar residues" evidence="1">
    <location>
        <begin position="1011"/>
        <end position="1020"/>
    </location>
</feature>
<feature type="region of interest" description="Disordered" evidence="1">
    <location>
        <begin position="969"/>
        <end position="1037"/>
    </location>
</feature>
<accession>A0A9W8B8I4</accession>
<dbReference type="PANTHER" id="PTHR13992">
    <property type="entry name" value="NUCLEAR RECEPTOR CO-REPRESSOR RELATED NCOR"/>
    <property type="match status" value="1"/>
</dbReference>
<keyword evidence="5" id="KW-0238">DNA-binding</keyword>
<feature type="region of interest" description="Disordered" evidence="1">
    <location>
        <begin position="1128"/>
        <end position="1151"/>
    </location>
</feature>
<feature type="compositionally biased region" description="Pro residues" evidence="1">
    <location>
        <begin position="455"/>
        <end position="471"/>
    </location>
</feature>
<reference evidence="5" key="1">
    <citation type="submission" date="2022-07" db="EMBL/GenBank/DDBJ databases">
        <title>Phylogenomic reconstructions and comparative analyses of Kickxellomycotina fungi.</title>
        <authorList>
            <person name="Reynolds N.K."/>
            <person name="Stajich J.E."/>
            <person name="Barry K."/>
            <person name="Grigoriev I.V."/>
            <person name="Crous P."/>
            <person name="Smith M.E."/>
        </authorList>
    </citation>
    <scope>NUCLEOTIDE SEQUENCE</scope>
    <source>
        <strain evidence="5">RSA 567</strain>
    </source>
</reference>
<feature type="region of interest" description="Disordered" evidence="1">
    <location>
        <begin position="562"/>
        <end position="600"/>
    </location>
</feature>
<feature type="region of interest" description="Disordered" evidence="1">
    <location>
        <begin position="1262"/>
        <end position="1285"/>
    </location>
</feature>
<evidence type="ECO:0000313" key="6">
    <source>
        <dbReference type="Proteomes" id="UP001151582"/>
    </source>
</evidence>
<dbReference type="SUPFAM" id="SSF46689">
    <property type="entry name" value="Homeodomain-like"/>
    <property type="match status" value="3"/>
</dbReference>
<feature type="compositionally biased region" description="Polar residues" evidence="1">
    <location>
        <begin position="1361"/>
        <end position="1372"/>
    </location>
</feature>
<dbReference type="GO" id="GO:0006357">
    <property type="term" value="P:regulation of transcription by RNA polymerase II"/>
    <property type="evidence" value="ECO:0007669"/>
    <property type="project" value="TreeGrafter"/>
</dbReference>
<dbReference type="SMART" id="SM00717">
    <property type="entry name" value="SANT"/>
    <property type="match status" value="3"/>
</dbReference>
<comment type="caution">
    <text evidence="5">The sequence shown here is derived from an EMBL/GenBank/DDBJ whole genome shotgun (WGS) entry which is preliminary data.</text>
</comment>
<feature type="compositionally biased region" description="Low complexity" evidence="1">
    <location>
        <begin position="1555"/>
        <end position="1576"/>
    </location>
</feature>
<dbReference type="Pfam" id="PF00249">
    <property type="entry name" value="Myb_DNA-binding"/>
    <property type="match status" value="2"/>
</dbReference>
<dbReference type="Proteomes" id="UP001151582">
    <property type="component" value="Unassembled WGS sequence"/>
</dbReference>
<feature type="compositionally biased region" description="Basic and acidic residues" evidence="1">
    <location>
        <begin position="291"/>
        <end position="302"/>
    </location>
</feature>
<dbReference type="InterPro" id="IPR001005">
    <property type="entry name" value="SANT/Myb"/>
</dbReference>
<feature type="compositionally biased region" description="Pro residues" evidence="1">
    <location>
        <begin position="1990"/>
        <end position="2017"/>
    </location>
</feature>
<feature type="compositionally biased region" description="Low complexity" evidence="1">
    <location>
        <begin position="1276"/>
        <end position="1285"/>
    </location>
</feature>
<protein>
    <submittedName>
        <fullName evidence="5">DNA-binding protein snt1</fullName>
    </submittedName>
</protein>
<gene>
    <name evidence="5" type="primary">SNT1</name>
    <name evidence="5" type="ORF">H4R34_002155</name>
</gene>
<dbReference type="Gene3D" id="1.20.58.1880">
    <property type="match status" value="2"/>
</dbReference>
<sequence length="2071" mass="222197">MDPPPSYGAGASNRPPARSFSPRRPSRRPWSDSHHTNRAAPGPRSTTPYARDSPHGRFNPYRRGGSVAIVDRPQATLTDRTHPRRRHPSSPPPPPAQPSLALGRKLHSTASTGQSHASSRTSFHHDSLGPSARHYSSPITPTGNHHHSHQHRVDSYTPHRPLSPRSTDRPQRSYNRSHTASSGSIDRYVPSTAHPLSPKRRGPLSSAASPSHPSANGGNSSASSYRPSSRHRPGADRESDRWRPPSRQRPSFSPSSCTRDSLDAARRGPGAQSEKPKLGSTSSCTTPGEVTVHKPFDSHPNKDSWLPSSPEPLSPSSSKTSPSVATERAPEYRKPRPTLGTPINGSNRNGGPKSCAPLSANLPNFSLPPLSPARPSSAYSSSPSSGRSPPPNCQSNRPTKPASVIQTAKHQPADSPPSIPYVSEAQSKRKLSLSTTDRTHPESPRLDKRICSPRPSSPQPGPTSSPKPIAPSPLLSAGSQESAVPSNTSVSLAPGLAWTLPASKAVKVPVNFRQSPPSVASVSASALPLDSREPIPIVLPDTSPPVPIAPLSISLPKANAAMPTSALHSPPREPAASVSCADPPSQPSTPGTAAPPKVPEMKVDIPSPPADDDGLFVPPTDSELPWHRVYRDNQLRARKAHAMDLFGIDSYILSITAPRQVTDYPFYQTNLASHALMGPKLAKVIAQERQQTHHHEAVLKRQYKSWYKKWQAQLVKPPFESPRASPAVSDTSSRRDDLGLRTTPTNTRPSRRHGSGNAGLYSSDTVRSEAELMEIIQSLQHEQMHNPDFRSSRTAAVIPNMVLDPRKRLLLMYNNCNGLVTSPRAYYEIGQPLYHTSCGSWSLTESDIFIRRYFQYPKRFEKMASAIADKSATQCVLFYYRTKKQYRYKFLATSQGRSELRQARRMGLGLSQAAFVVGAASSQGKRIRGYLTREILEQELQRLNEMLGDFTTNPRQVCAKAKLANLPTSTVATTEPSQSGRQPIRRTRSKSSNATSRATTPVLRSRVTDNAMDTDSSPRSATGELPSDTDGASSKPLESPVLTCTCNTSPGHLPGCPMRARSRQRKSVSSPHERPVQPPVLTPVALRRRSSSRNSSANSEQLSRLASKSPAQLEPIAEHTLAASLSLDKPSEDHGLPSSDLGHHTDDGDGEELMRIRRLSTSTMGELDLSTSPPPPTPATIARWSDLDRILAVEGYRLYGRDFEAVSRMVRTKTEDQCRNYYHNYRRKYGPEAFKNPPDWFTKEKLTEAQAYVAKLYDSPQSITPTKSLPHPAFSDTDTPEPATMTTTVMPNIKAEPLDEASSMPMLAGPDPEAGLSSDTSMLAISNLTLQETTLASVPPPSAGVPSDLDANEPMPPAAPTDTQVEGQSVPTVNEPDPAKPTPVPSAPDTKPLIAGPVIPVPAVTPPVRKPHYSSYWSVAEKSYFLTYLAQVGKQWDKIAGLLKSKTAIQVRNYFNNNQERLRLDRIVEEWTNRQTQAPGQLGSTASGVQSASMALTVSAPEPNARPALSPVPPLTGQIALAEVTSNPTVRSTSISNLLTRDEPPAVSLPVAEKPAPSMPNAAQPAAAQAPLQRSPPMAPKVTKIDALLNSNMETDDPEEWKKQTMMDWFTAEPADRGDRATVTPSSAEPATIPVAARAYHGNNAIAEPLSYASRGASVTSQPSQPDPTPYPTVRHTPSLPPSSQAIALSAFSPAQRSPRASPYPMHHRPSASSTSSLGAPETRTGPAMPYHARPRSPAYPPSSLSIGSPSGSVHGSPHLGYQVVTVPGPPHTPYAPLPTGHDYTIRPPTSRPPSANRAYPPVGQFTPPPTTPAIPMGSFSPPREAHHMARPLLGPGAPAYSNASSPATPGQPQFPASSPGFPPYAAHHNVRRDSSGMTISVVPGSVGGMPPHHPHASHHLAYSPGLYHPPPGAPPGTSAPRPPSTPTSSMNAGGVAGPYPSYGYPPYPGGGGGPAPPPHAHVYPHDPHGRASYPLECGGAGNRGEYHPGPAPEAVPPSPHYPPPPAAYRGLPPPPATNHAPYAHQQPQQPAPGTAMTRYEYSGAYGTGSYPPPNSYPPRPPGGSGYPSHQ</sequence>
<feature type="compositionally biased region" description="Basic and acidic residues" evidence="1">
    <location>
        <begin position="437"/>
        <end position="450"/>
    </location>
</feature>
<feature type="compositionally biased region" description="Polar residues" evidence="1">
    <location>
        <begin position="477"/>
        <end position="490"/>
    </location>
</feature>
<feature type="compositionally biased region" description="Pro residues" evidence="1">
    <location>
        <begin position="2051"/>
        <end position="2062"/>
    </location>
</feature>
<feature type="compositionally biased region" description="Low complexity" evidence="1">
    <location>
        <begin position="203"/>
        <end position="227"/>
    </location>
</feature>
<feature type="region of interest" description="Disordered" evidence="1">
    <location>
        <begin position="1951"/>
        <end position="2071"/>
    </location>
</feature>
<evidence type="ECO:0000313" key="5">
    <source>
        <dbReference type="EMBL" id="KAJ1981232.1"/>
    </source>
</evidence>
<proteinExistence type="predicted"/>
<dbReference type="PROSITE" id="PS51294">
    <property type="entry name" value="HTH_MYB"/>
    <property type="match status" value="1"/>
</dbReference>
<feature type="region of interest" description="Disordered" evidence="1">
    <location>
        <begin position="1655"/>
        <end position="1935"/>
    </location>
</feature>
<organism evidence="5 6">
    <name type="scientific">Dimargaris verticillata</name>
    <dbReference type="NCBI Taxonomy" id="2761393"/>
    <lineage>
        <taxon>Eukaryota</taxon>
        <taxon>Fungi</taxon>
        <taxon>Fungi incertae sedis</taxon>
        <taxon>Zoopagomycota</taxon>
        <taxon>Kickxellomycotina</taxon>
        <taxon>Dimargaritomycetes</taxon>
        <taxon>Dimargaritales</taxon>
        <taxon>Dimargaritaceae</taxon>
        <taxon>Dimargaris</taxon>
    </lineage>
</organism>
<feature type="region of interest" description="Disordered" evidence="1">
    <location>
        <begin position="1049"/>
        <end position="1112"/>
    </location>
</feature>
<name>A0A9W8B8I4_9FUNG</name>
<evidence type="ECO:0000259" key="3">
    <source>
        <dbReference type="PROSITE" id="PS51293"/>
    </source>
</evidence>
<feature type="compositionally biased region" description="Polar residues" evidence="1">
    <location>
        <begin position="969"/>
        <end position="981"/>
    </location>
</feature>
<evidence type="ECO:0000256" key="1">
    <source>
        <dbReference type="SAM" id="MobiDB-lite"/>
    </source>
</evidence>
<feature type="compositionally biased region" description="Basic and acidic residues" evidence="1">
    <location>
        <begin position="233"/>
        <end position="243"/>
    </location>
</feature>
<feature type="compositionally biased region" description="Low complexity" evidence="1">
    <location>
        <begin position="314"/>
        <end position="323"/>
    </location>
</feature>
<feature type="compositionally biased region" description="Pro residues" evidence="1">
    <location>
        <begin position="1951"/>
        <end position="1960"/>
    </location>
</feature>
<feature type="compositionally biased region" description="Low complexity" evidence="1">
    <location>
        <begin position="357"/>
        <end position="387"/>
    </location>
</feature>
<feature type="domain" description="Myb-like" evidence="2">
    <location>
        <begin position="1409"/>
        <end position="1459"/>
    </location>
</feature>
<dbReference type="OrthoDB" id="10258692at2759"/>
<feature type="compositionally biased region" description="Polar residues" evidence="1">
    <location>
        <begin position="990"/>
        <end position="999"/>
    </location>
</feature>
<feature type="domain" description="SANT" evidence="3">
    <location>
        <begin position="1183"/>
        <end position="1230"/>
    </location>
</feature>
<evidence type="ECO:0000259" key="2">
    <source>
        <dbReference type="PROSITE" id="PS50090"/>
    </source>
</evidence>
<feature type="compositionally biased region" description="Polar residues" evidence="1">
    <location>
        <begin position="108"/>
        <end position="121"/>
    </location>
</feature>
<feature type="compositionally biased region" description="Low complexity" evidence="1">
    <location>
        <begin position="12"/>
        <end position="23"/>
    </location>
</feature>
<feature type="region of interest" description="Disordered" evidence="1">
    <location>
        <begin position="1333"/>
        <end position="1393"/>
    </location>
</feature>
<dbReference type="Gene3D" id="1.10.10.60">
    <property type="entry name" value="Homeodomain-like"/>
    <property type="match status" value="1"/>
</dbReference>